<feature type="transmembrane region" description="Helical" evidence="10">
    <location>
        <begin position="86"/>
        <end position="110"/>
    </location>
</feature>
<dbReference type="InterPro" id="IPR036837">
    <property type="entry name" value="Cation_efflux_CTD_sf"/>
</dbReference>
<keyword evidence="5" id="KW-0862">Zinc</keyword>
<evidence type="ECO:0000313" key="13">
    <source>
        <dbReference type="EMBL" id="SNS56026.1"/>
    </source>
</evidence>
<keyword evidence="7" id="KW-0406">Ion transport</keyword>
<evidence type="ECO:0000256" key="5">
    <source>
        <dbReference type="ARBA" id="ARBA00022906"/>
    </source>
</evidence>
<dbReference type="GO" id="GO:0005385">
    <property type="term" value="F:zinc ion transmembrane transporter activity"/>
    <property type="evidence" value="ECO:0007669"/>
    <property type="project" value="TreeGrafter"/>
</dbReference>
<dbReference type="Gene3D" id="1.20.1510.10">
    <property type="entry name" value="Cation efflux protein transmembrane domain"/>
    <property type="match status" value="1"/>
</dbReference>
<keyword evidence="3" id="KW-0813">Transport</keyword>
<dbReference type="RefSeq" id="WP_089214871.1">
    <property type="nucleotide sequence ID" value="NZ_CP076394.1"/>
</dbReference>
<evidence type="ECO:0000256" key="3">
    <source>
        <dbReference type="ARBA" id="ARBA00022448"/>
    </source>
</evidence>
<keyword evidence="14" id="KW-1185">Reference proteome</keyword>
<comment type="similarity">
    <text evidence="2">Belongs to the cation diffusion facilitator (CDF) transporter (TC 2.A.4) family. SLC30A subfamily.</text>
</comment>
<dbReference type="Pfam" id="PF01545">
    <property type="entry name" value="Cation_efflux"/>
    <property type="match status" value="1"/>
</dbReference>
<name>A0A239FGH3_9SPHN</name>
<feature type="domain" description="Cation efflux protein cytoplasmic" evidence="12">
    <location>
        <begin position="219"/>
        <end position="293"/>
    </location>
</feature>
<organism evidence="13 14">
    <name type="scientific">Sphingopyxis indica</name>
    <dbReference type="NCBI Taxonomy" id="436663"/>
    <lineage>
        <taxon>Bacteria</taxon>
        <taxon>Pseudomonadati</taxon>
        <taxon>Pseudomonadota</taxon>
        <taxon>Alphaproteobacteria</taxon>
        <taxon>Sphingomonadales</taxon>
        <taxon>Sphingomonadaceae</taxon>
        <taxon>Sphingopyxis</taxon>
    </lineage>
</organism>
<dbReference type="InterPro" id="IPR002524">
    <property type="entry name" value="Cation_efflux"/>
</dbReference>
<comment type="subcellular location">
    <subcellularLocation>
        <location evidence="1">Membrane</location>
        <topology evidence="1">Multi-pass membrane protein</topology>
    </subcellularLocation>
</comment>
<evidence type="ECO:0000256" key="10">
    <source>
        <dbReference type="SAM" id="Phobius"/>
    </source>
</evidence>
<protein>
    <submittedName>
        <fullName evidence="13">Cobalt-zinc-cadmium efflux system protein</fullName>
    </submittedName>
</protein>
<evidence type="ECO:0000256" key="1">
    <source>
        <dbReference type="ARBA" id="ARBA00004141"/>
    </source>
</evidence>
<keyword evidence="8 10" id="KW-0472">Membrane</keyword>
<dbReference type="InterPro" id="IPR027469">
    <property type="entry name" value="Cation_efflux_TMD_sf"/>
</dbReference>
<keyword evidence="4 10" id="KW-0812">Transmembrane</keyword>
<evidence type="ECO:0000256" key="6">
    <source>
        <dbReference type="ARBA" id="ARBA00022989"/>
    </source>
</evidence>
<reference evidence="13 14" key="1">
    <citation type="submission" date="2017-06" db="EMBL/GenBank/DDBJ databases">
        <authorList>
            <person name="Kim H.J."/>
            <person name="Triplett B.A."/>
        </authorList>
    </citation>
    <scope>NUCLEOTIDE SEQUENCE [LARGE SCALE GENOMIC DNA]</scope>
    <source>
        <strain evidence="13 14">DS15</strain>
    </source>
</reference>
<dbReference type="InterPro" id="IPR050681">
    <property type="entry name" value="CDF/SLC30A"/>
</dbReference>
<keyword evidence="5" id="KW-0864">Zinc transport</keyword>
<dbReference type="OrthoDB" id="9809646at2"/>
<feature type="transmembrane region" description="Helical" evidence="10">
    <location>
        <begin position="158"/>
        <end position="178"/>
    </location>
</feature>
<feature type="transmembrane region" description="Helical" evidence="10">
    <location>
        <begin position="122"/>
        <end position="146"/>
    </location>
</feature>
<dbReference type="InterPro" id="IPR027470">
    <property type="entry name" value="Cation_efflux_CTD"/>
</dbReference>
<evidence type="ECO:0000256" key="4">
    <source>
        <dbReference type="ARBA" id="ARBA00022692"/>
    </source>
</evidence>
<evidence type="ECO:0000259" key="11">
    <source>
        <dbReference type="Pfam" id="PF01545"/>
    </source>
</evidence>
<evidence type="ECO:0000256" key="7">
    <source>
        <dbReference type="ARBA" id="ARBA00023065"/>
    </source>
</evidence>
<dbReference type="GO" id="GO:0005886">
    <property type="term" value="C:plasma membrane"/>
    <property type="evidence" value="ECO:0007669"/>
    <property type="project" value="TreeGrafter"/>
</dbReference>
<accession>A0A239FGH3</accession>
<feature type="region of interest" description="Disordered" evidence="9">
    <location>
        <begin position="305"/>
        <end position="335"/>
    </location>
</feature>
<dbReference type="PANTHER" id="PTHR11562:SF17">
    <property type="entry name" value="RE54080P-RELATED"/>
    <property type="match status" value="1"/>
</dbReference>
<dbReference type="SUPFAM" id="SSF161111">
    <property type="entry name" value="Cation efflux protein transmembrane domain-like"/>
    <property type="match status" value="1"/>
</dbReference>
<evidence type="ECO:0000256" key="2">
    <source>
        <dbReference type="ARBA" id="ARBA00008873"/>
    </source>
</evidence>
<evidence type="ECO:0000313" key="14">
    <source>
        <dbReference type="Proteomes" id="UP000198339"/>
    </source>
</evidence>
<dbReference type="PANTHER" id="PTHR11562">
    <property type="entry name" value="CATION EFFLUX PROTEIN/ ZINC TRANSPORTER"/>
    <property type="match status" value="1"/>
</dbReference>
<evidence type="ECO:0000256" key="9">
    <source>
        <dbReference type="SAM" id="MobiDB-lite"/>
    </source>
</evidence>
<feature type="transmembrane region" description="Helical" evidence="10">
    <location>
        <begin position="56"/>
        <end position="74"/>
    </location>
</feature>
<proteinExistence type="inferred from homology"/>
<dbReference type="EMBL" id="FZPA01000002">
    <property type="protein sequence ID" value="SNS56026.1"/>
    <property type="molecule type" value="Genomic_DNA"/>
</dbReference>
<evidence type="ECO:0000256" key="8">
    <source>
        <dbReference type="ARBA" id="ARBA00023136"/>
    </source>
</evidence>
<dbReference type="Proteomes" id="UP000198339">
    <property type="component" value="Unassembled WGS sequence"/>
</dbReference>
<feature type="domain" description="Cation efflux protein transmembrane" evidence="11">
    <location>
        <begin position="26"/>
        <end position="212"/>
    </location>
</feature>
<dbReference type="AlphaFoldDB" id="A0A239FGH3"/>
<dbReference type="Pfam" id="PF16916">
    <property type="entry name" value="ZT_dimer"/>
    <property type="match status" value="1"/>
</dbReference>
<keyword evidence="6 10" id="KW-1133">Transmembrane helix</keyword>
<evidence type="ECO:0000259" key="12">
    <source>
        <dbReference type="Pfam" id="PF16916"/>
    </source>
</evidence>
<gene>
    <name evidence="13" type="ORF">SAMN06295955_10271</name>
</gene>
<sequence>MGGHNQGHSHAGHSHAPRSFGMAFAVGIGLNVAFVAIEAVYGVLSNSLALLADAGHNLSDVFGLAIAWAAVLVAKKRPTPRFTYGLQGSTILAALANGVFLMLAAGAIAWQAILRFSDPEPVAGNTVMTVAAIGIAINTGTALMFLRGRKGDINIQGAFLHMAADAAVSAGVVIAGLAIRYTGWNWLDPVTSLLIVAVIVWSTWGLLREAVAMSLGAVPSGIDAEAVERHLAAIEGVDAVHDLHIWAMSTTETALTAHLVVPIEGDRDIFLHRVAGEMHDHFGIGHTTLQIERDAEACALEPINGSGCRPPGHRHRPDGLCEREGSAQAHRGAGH</sequence>
<dbReference type="InterPro" id="IPR058533">
    <property type="entry name" value="Cation_efflux_TM"/>
</dbReference>
<feature type="transmembrane region" description="Helical" evidence="10">
    <location>
        <begin position="20"/>
        <end position="44"/>
    </location>
</feature>
<dbReference type="NCBIfam" id="TIGR01297">
    <property type="entry name" value="CDF"/>
    <property type="match status" value="1"/>
</dbReference>
<dbReference type="SUPFAM" id="SSF160240">
    <property type="entry name" value="Cation efflux protein cytoplasmic domain-like"/>
    <property type="match status" value="1"/>
</dbReference>
<feature type="transmembrane region" description="Helical" evidence="10">
    <location>
        <begin position="190"/>
        <end position="207"/>
    </location>
</feature>